<keyword evidence="5" id="KW-0539">Nucleus</keyword>
<dbReference type="GO" id="GO:0000981">
    <property type="term" value="F:DNA-binding transcription factor activity, RNA polymerase II-specific"/>
    <property type="evidence" value="ECO:0007669"/>
    <property type="project" value="InterPro"/>
</dbReference>
<evidence type="ECO:0000259" key="6">
    <source>
        <dbReference type="SMART" id="SM00906"/>
    </source>
</evidence>
<comment type="caution">
    <text evidence="7">The sequence shown here is derived from an EMBL/GenBank/DDBJ whole genome shotgun (WGS) entry which is preliminary data.</text>
</comment>
<keyword evidence="3" id="KW-0805">Transcription regulation</keyword>
<reference evidence="7 8" key="1">
    <citation type="submission" date="2016-12" db="EMBL/GenBank/DDBJ databases">
        <title>The genomes of Aspergillus section Nigri reveals drivers in fungal speciation.</title>
        <authorList>
            <consortium name="DOE Joint Genome Institute"/>
            <person name="Vesth T.C."/>
            <person name="Nybo J."/>
            <person name="Theobald S."/>
            <person name="Brandl J."/>
            <person name="Frisvad J.C."/>
            <person name="Nielsen K.F."/>
            <person name="Lyhne E.K."/>
            <person name="Kogle M.E."/>
            <person name="Kuo A."/>
            <person name="Riley R."/>
            <person name="Clum A."/>
            <person name="Nolan M."/>
            <person name="Lipzen A."/>
            <person name="Salamov A."/>
            <person name="Henrissat B."/>
            <person name="Wiebenga A."/>
            <person name="De Vries R.P."/>
            <person name="Grigoriev I.V."/>
            <person name="Mortensen U.H."/>
            <person name="Andersen M.R."/>
            <person name="Baker S.E."/>
        </authorList>
    </citation>
    <scope>NUCLEOTIDE SEQUENCE [LARGE SCALE GENOMIC DNA]</scope>
    <source>
        <strain evidence="7 8">CBS 117.55</strain>
    </source>
</reference>
<dbReference type="EMBL" id="MSFL01000012">
    <property type="protein sequence ID" value="PWY82111.1"/>
    <property type="molecule type" value="Genomic_DNA"/>
</dbReference>
<dbReference type="GO" id="GO:0005634">
    <property type="term" value="C:nucleus"/>
    <property type="evidence" value="ECO:0007669"/>
    <property type="project" value="UniProtKB-SubCell"/>
</dbReference>
<dbReference type="GeneID" id="37061127"/>
<dbReference type="PANTHER" id="PTHR47338">
    <property type="entry name" value="ZN(II)2CYS6 TRANSCRIPTION FACTOR (EUROFUNG)-RELATED"/>
    <property type="match status" value="1"/>
</dbReference>
<feature type="domain" description="Xylanolytic transcriptional activator regulatory" evidence="6">
    <location>
        <begin position="62"/>
        <end position="136"/>
    </location>
</feature>
<dbReference type="VEuPathDB" id="FungiDB:BO70DRAFT_259030"/>
<dbReference type="PANTHER" id="PTHR47338:SF20">
    <property type="entry name" value="ZN(II)2CYS6 TRANSCRIPTION FACTOR (EUROFUNG)"/>
    <property type="match status" value="1"/>
</dbReference>
<keyword evidence="2" id="KW-0479">Metal-binding</keyword>
<proteinExistence type="predicted"/>
<dbReference type="GO" id="GO:0003677">
    <property type="term" value="F:DNA binding"/>
    <property type="evidence" value="ECO:0007669"/>
    <property type="project" value="InterPro"/>
</dbReference>
<dbReference type="SMART" id="SM00906">
    <property type="entry name" value="Fungal_trans"/>
    <property type="match status" value="1"/>
</dbReference>
<organism evidence="7 8">
    <name type="scientific">Aspergillus heteromorphus CBS 117.55</name>
    <dbReference type="NCBI Taxonomy" id="1448321"/>
    <lineage>
        <taxon>Eukaryota</taxon>
        <taxon>Fungi</taxon>
        <taxon>Dikarya</taxon>
        <taxon>Ascomycota</taxon>
        <taxon>Pezizomycotina</taxon>
        <taxon>Eurotiomycetes</taxon>
        <taxon>Eurotiomycetidae</taxon>
        <taxon>Eurotiales</taxon>
        <taxon>Aspergillaceae</taxon>
        <taxon>Aspergillus</taxon>
        <taxon>Aspergillus subgen. Circumdati</taxon>
    </lineage>
</organism>
<dbReference type="AlphaFoldDB" id="A0A317W8Q5"/>
<evidence type="ECO:0000313" key="8">
    <source>
        <dbReference type="Proteomes" id="UP000247233"/>
    </source>
</evidence>
<evidence type="ECO:0000256" key="1">
    <source>
        <dbReference type="ARBA" id="ARBA00004123"/>
    </source>
</evidence>
<dbReference type="InterPro" id="IPR050815">
    <property type="entry name" value="TF_fung"/>
</dbReference>
<dbReference type="OrthoDB" id="270167at2759"/>
<keyword evidence="8" id="KW-1185">Reference proteome</keyword>
<evidence type="ECO:0000256" key="2">
    <source>
        <dbReference type="ARBA" id="ARBA00022723"/>
    </source>
</evidence>
<evidence type="ECO:0000256" key="4">
    <source>
        <dbReference type="ARBA" id="ARBA00023163"/>
    </source>
</evidence>
<name>A0A317W8Q5_9EURO</name>
<dbReference type="RefSeq" id="XP_025399376.1">
    <property type="nucleotide sequence ID" value="XM_025538890.1"/>
</dbReference>
<dbReference type="GO" id="GO:0008270">
    <property type="term" value="F:zinc ion binding"/>
    <property type="evidence" value="ECO:0007669"/>
    <property type="project" value="InterPro"/>
</dbReference>
<dbReference type="InterPro" id="IPR007219">
    <property type="entry name" value="XnlR_reg_dom"/>
</dbReference>
<sequence length="284" mass="31809">MGMITRPLMRGDEPDALREAMYEAVKTLFWDKDSVSRPSLSLIQAGLLLAVYEYGHGLLNASFVTIGVCSSMAQLSGLCNPGCPPLPRTGSLVSEDEMLHTWWGILVHERMLSLKTNLPVRHLHIPPQVMDNFTLEEEIRSLMPKVLLDPHYPSFYLQARAALWLDRVLQLVRSPTATSPEGRMRFQTLDRGLLHFLRILVQLGLGTCCEAISIGMKYVATSSSCISGQDQEESAQAIRTLITVLSDISGNEVQGHAVQNEPDRLIEPFPYTITMMYQLLLELR</sequence>
<evidence type="ECO:0000256" key="5">
    <source>
        <dbReference type="ARBA" id="ARBA00023242"/>
    </source>
</evidence>
<evidence type="ECO:0000313" key="7">
    <source>
        <dbReference type="EMBL" id="PWY82111.1"/>
    </source>
</evidence>
<comment type="subcellular location">
    <subcellularLocation>
        <location evidence="1">Nucleus</location>
    </subcellularLocation>
</comment>
<dbReference type="CDD" id="cd12148">
    <property type="entry name" value="fungal_TF_MHR"/>
    <property type="match status" value="1"/>
</dbReference>
<accession>A0A317W8Q5</accession>
<gene>
    <name evidence="7" type="ORF">BO70DRAFT_259030</name>
</gene>
<feature type="non-terminal residue" evidence="7">
    <location>
        <position position="284"/>
    </location>
</feature>
<dbReference type="GO" id="GO:0006351">
    <property type="term" value="P:DNA-templated transcription"/>
    <property type="evidence" value="ECO:0007669"/>
    <property type="project" value="InterPro"/>
</dbReference>
<keyword evidence="4" id="KW-0804">Transcription</keyword>
<protein>
    <recommendedName>
        <fullName evidence="6">Xylanolytic transcriptional activator regulatory domain-containing protein</fullName>
    </recommendedName>
</protein>
<dbReference type="Proteomes" id="UP000247233">
    <property type="component" value="Unassembled WGS sequence"/>
</dbReference>
<evidence type="ECO:0000256" key="3">
    <source>
        <dbReference type="ARBA" id="ARBA00023015"/>
    </source>
</evidence>